<dbReference type="AlphaFoldDB" id="A0A2X0U2S6"/>
<gene>
    <name evidence="1" type="ORF">NCTC9935_01589</name>
</gene>
<dbReference type="OrthoDB" id="3238340at2"/>
<evidence type="ECO:0000313" key="1">
    <source>
        <dbReference type="EMBL" id="SPT56069.1"/>
    </source>
</evidence>
<name>A0A2X0U2S6_9ACTO</name>
<accession>A0A2X0U2S6</accession>
<sequence length="406" mass="43773">MPLSVEYADLSLAQQVLERQSSEHLANMRSFLKEWCSFGLGSEASGLILMAFYPYNEAAAAAGDLVLGLLEKAHGGAADHLGQTLDAYISADEQIHNALAMATQALGGTALPFNDPHSQLPTLGAAEQRASKWYGGADPHVIEQMGQDIEALRDYAKDLPGRLNQRVEKAMSANRSISEAQDASSYLVPPESPTSEMENLRWKAGPILGAYDWLIEKLTGISFLNDIIFKYTVGDWRVVDRAKTAWSEIGDALVAIAQNDSEILPALAEWTGKGSEAANAFIAALAMGTQTLQGATSVMSLILTAVKLAIKEAADAIGQVLIDLQVACVDILIDASVPIAGWIKGVIDVARYAWKITKWIMKAYKIINILFDIFESIVQGKDQLLETRITLSNLAEAAARGIAARA</sequence>
<reference evidence="1 2" key="1">
    <citation type="submission" date="2018-06" db="EMBL/GenBank/DDBJ databases">
        <authorList>
            <consortium name="Pathogen Informatics"/>
            <person name="Doyle S."/>
        </authorList>
    </citation>
    <scope>NUCLEOTIDE SEQUENCE [LARGE SCALE GENOMIC DNA]</scope>
    <source>
        <strain evidence="1 2">NCTC9935</strain>
    </source>
</reference>
<dbReference type="EMBL" id="UAPR01000006">
    <property type="protein sequence ID" value="SPT56069.1"/>
    <property type="molecule type" value="Genomic_DNA"/>
</dbReference>
<evidence type="ECO:0008006" key="3">
    <source>
        <dbReference type="Google" id="ProtNLM"/>
    </source>
</evidence>
<proteinExistence type="predicted"/>
<keyword evidence="2" id="KW-1185">Reference proteome</keyword>
<dbReference type="RefSeq" id="WP_111824072.1">
    <property type="nucleotide sequence ID" value="NZ_CBDERX010000054.1"/>
</dbReference>
<evidence type="ECO:0000313" key="2">
    <source>
        <dbReference type="Proteomes" id="UP000250192"/>
    </source>
</evidence>
<protein>
    <recommendedName>
        <fullName evidence="3">WXG100 family type VII secretion target</fullName>
    </recommendedName>
</protein>
<dbReference type="Proteomes" id="UP000250192">
    <property type="component" value="Unassembled WGS sequence"/>
</dbReference>
<dbReference type="GeneID" id="93757925"/>
<organism evidence="1 2">
    <name type="scientific">Schaalia odontolytica</name>
    <dbReference type="NCBI Taxonomy" id="1660"/>
    <lineage>
        <taxon>Bacteria</taxon>
        <taxon>Bacillati</taxon>
        <taxon>Actinomycetota</taxon>
        <taxon>Actinomycetes</taxon>
        <taxon>Actinomycetales</taxon>
        <taxon>Actinomycetaceae</taxon>
        <taxon>Schaalia</taxon>
    </lineage>
</organism>